<proteinExistence type="predicted"/>
<dbReference type="Pfam" id="PF13384">
    <property type="entry name" value="HTH_23"/>
    <property type="match status" value="1"/>
</dbReference>
<gene>
    <name evidence="1" type="ORF">B7R77_22435</name>
</gene>
<protein>
    <recommendedName>
        <fullName evidence="3">Transposase</fullName>
    </recommendedName>
</protein>
<dbReference type="AlphaFoldDB" id="A0AAP8D207"/>
<dbReference type="SUPFAM" id="SSF48295">
    <property type="entry name" value="TrpR-like"/>
    <property type="match status" value="1"/>
</dbReference>
<dbReference type="InterPro" id="IPR036388">
    <property type="entry name" value="WH-like_DNA-bd_sf"/>
</dbReference>
<evidence type="ECO:0000313" key="2">
    <source>
        <dbReference type="Proteomes" id="UP000216164"/>
    </source>
</evidence>
<sequence>MNTYKNARPTLARRLEMVQDIAERGQSVPDAAARHGVTVPTARKWQGRYLAGGAAALAVKAAKVGTSQALREKCVPHRLSDTRQRTGARFFCTRATLGRCSLPAGPACRTG</sequence>
<dbReference type="GO" id="GO:0043565">
    <property type="term" value="F:sequence-specific DNA binding"/>
    <property type="evidence" value="ECO:0007669"/>
    <property type="project" value="InterPro"/>
</dbReference>
<evidence type="ECO:0000313" key="1">
    <source>
        <dbReference type="EMBL" id="OYQ09623.1"/>
    </source>
</evidence>
<accession>A0AAP8D207</accession>
<dbReference type="EMBL" id="NCTK01000002">
    <property type="protein sequence ID" value="OYQ09623.1"/>
    <property type="molecule type" value="Genomic_DNA"/>
</dbReference>
<name>A0AAP8D207_RALSL</name>
<organism evidence="1 2">
    <name type="scientific">Ralstonia solanacearum K60</name>
    <dbReference type="NCBI Taxonomy" id="1091042"/>
    <lineage>
        <taxon>Bacteria</taxon>
        <taxon>Pseudomonadati</taxon>
        <taxon>Pseudomonadota</taxon>
        <taxon>Betaproteobacteria</taxon>
        <taxon>Burkholderiales</taxon>
        <taxon>Burkholderiaceae</taxon>
        <taxon>Ralstonia</taxon>
        <taxon>Ralstonia solanacearum species complex</taxon>
    </lineage>
</organism>
<evidence type="ECO:0008006" key="3">
    <source>
        <dbReference type="Google" id="ProtNLM"/>
    </source>
</evidence>
<dbReference type="Gene3D" id="1.10.10.10">
    <property type="entry name" value="Winged helix-like DNA-binding domain superfamily/Winged helix DNA-binding domain"/>
    <property type="match status" value="1"/>
</dbReference>
<dbReference type="Proteomes" id="UP000216164">
    <property type="component" value="Unassembled WGS sequence"/>
</dbReference>
<reference evidence="1 2" key="1">
    <citation type="submission" date="2017-04" db="EMBL/GenBank/DDBJ databases">
        <title>Genome Announcement: Closed genomes of Ralstonia solanacearum strains K60, UW551, and UW700.</title>
        <authorList>
            <person name="Hayes M."/>
            <person name="Macintyre A.M."/>
            <person name="Allen C."/>
        </authorList>
    </citation>
    <scope>NUCLEOTIDE SEQUENCE [LARGE SCALE GENOMIC DNA]</scope>
    <source>
        <strain evidence="1 2">UW25</strain>
    </source>
</reference>
<comment type="caution">
    <text evidence="1">The sequence shown here is derived from an EMBL/GenBank/DDBJ whole genome shotgun (WGS) entry which is preliminary data.</text>
</comment>
<dbReference type="RefSeq" id="WP_094395277.1">
    <property type="nucleotide sequence ID" value="NZ_NCTK01000002.1"/>
</dbReference>
<dbReference type="InterPro" id="IPR010921">
    <property type="entry name" value="Trp_repressor/repl_initiator"/>
</dbReference>